<dbReference type="GeneID" id="19947382"/>
<dbReference type="OMA" id="NEINHPF"/>
<gene>
    <name evidence="1" type="ORF">SDRG_06655</name>
</gene>
<dbReference type="eggNOG" id="ENOG502RYHS">
    <property type="taxonomic scope" value="Eukaryota"/>
</dbReference>
<name>T0QDF0_SAPDV</name>
<dbReference type="Proteomes" id="UP000030762">
    <property type="component" value="Unassembled WGS sequence"/>
</dbReference>
<organism evidence="1 2">
    <name type="scientific">Saprolegnia diclina (strain VS20)</name>
    <dbReference type="NCBI Taxonomy" id="1156394"/>
    <lineage>
        <taxon>Eukaryota</taxon>
        <taxon>Sar</taxon>
        <taxon>Stramenopiles</taxon>
        <taxon>Oomycota</taxon>
        <taxon>Saprolegniomycetes</taxon>
        <taxon>Saprolegniales</taxon>
        <taxon>Saprolegniaceae</taxon>
        <taxon>Saprolegnia</taxon>
    </lineage>
</organism>
<evidence type="ECO:0000313" key="2">
    <source>
        <dbReference type="Proteomes" id="UP000030762"/>
    </source>
</evidence>
<dbReference type="STRING" id="1156394.T0QDF0"/>
<dbReference type="OrthoDB" id="63077at2759"/>
<sequence>MNSHLQLKCRSEQQVLNDLTKCVAAKDYTSKRTAALLHELTFFYVSVVADADGSSAYVHDSVLRDLSTLLVNIKDKKEDQKLVRIVHVLLQHIAQQVQFAQRLAAHDPSAASRSTPRGDNTGAILVQLASLLDVVAKNEINHPFPPRRVSAYKLYTVLCATLRQPERCYSLVSGIASSSAWTMLKLTSAKKKTDKDLPTQVALLDASLQVARSLRETAPQILDPLLPQLIAGAFIPSRHAAATCLALFDTKPLQVVDALMAHVGTGSVSINTPDAITTCYLLKLCGKIARLPVGNREASAVAANLLDMNFDAPAAPKSVSGPVIEQHISTRVADLLLDVCMQKHTFVLASAPTAGGPPTLAPCTVLLTAIEEMTRGQVAPKCFEKVRGGLSPFEIAANGIQLVLTTHGQSPLVLHRVCRAVTAVASAFDLALISFSAHHLDFLSKITEAIWNIADATTSFAPCVLQESLVALVWLLPRRAPSRTASQAHLATTSGWPELVPQLLSLPPSAVSHLEREAIVRALLARATLVDVDPTLLGYAASVLQHWYEHSPSHWHGDVFQALWHIYVSSDKCFRPAVFGSPLAVLDLHQSHAENDRSTQAMQYTKCIAIHFLTTTPVLLDPSCAAMCGSVVLRLAKLAMLDDWPVRRSAVAGLLRLQSAPRVSPVLASLRRHAPSQGYADLLVATSA</sequence>
<protein>
    <submittedName>
        <fullName evidence="1">Uncharacterized protein</fullName>
    </submittedName>
</protein>
<reference evidence="1 2" key="1">
    <citation type="submission" date="2012-04" db="EMBL/GenBank/DDBJ databases">
        <title>The Genome Sequence of Saprolegnia declina VS20.</title>
        <authorList>
            <consortium name="The Broad Institute Genome Sequencing Platform"/>
            <person name="Russ C."/>
            <person name="Nusbaum C."/>
            <person name="Tyler B."/>
            <person name="van West P."/>
            <person name="Dieguez-Uribeondo J."/>
            <person name="de Bruijn I."/>
            <person name="Tripathy S."/>
            <person name="Jiang R."/>
            <person name="Young S.K."/>
            <person name="Zeng Q."/>
            <person name="Gargeya S."/>
            <person name="Fitzgerald M."/>
            <person name="Haas B."/>
            <person name="Abouelleil A."/>
            <person name="Alvarado L."/>
            <person name="Arachchi H.M."/>
            <person name="Berlin A."/>
            <person name="Chapman S.B."/>
            <person name="Goldberg J."/>
            <person name="Griggs A."/>
            <person name="Gujja S."/>
            <person name="Hansen M."/>
            <person name="Howarth C."/>
            <person name="Imamovic A."/>
            <person name="Larimer J."/>
            <person name="McCowen C."/>
            <person name="Montmayeur A."/>
            <person name="Murphy C."/>
            <person name="Neiman D."/>
            <person name="Pearson M."/>
            <person name="Priest M."/>
            <person name="Roberts A."/>
            <person name="Saif S."/>
            <person name="Shea T."/>
            <person name="Sisk P."/>
            <person name="Sykes S."/>
            <person name="Wortman J."/>
            <person name="Nusbaum C."/>
            <person name="Birren B."/>
        </authorList>
    </citation>
    <scope>NUCLEOTIDE SEQUENCE [LARGE SCALE GENOMIC DNA]</scope>
    <source>
        <strain evidence="1 2">VS20</strain>
    </source>
</reference>
<accession>T0QDF0</accession>
<dbReference type="RefSeq" id="XP_008610671.1">
    <property type="nucleotide sequence ID" value="XM_008612449.1"/>
</dbReference>
<dbReference type="EMBL" id="JH767149">
    <property type="protein sequence ID" value="EQC35909.1"/>
    <property type="molecule type" value="Genomic_DNA"/>
</dbReference>
<evidence type="ECO:0000313" key="1">
    <source>
        <dbReference type="EMBL" id="EQC35909.1"/>
    </source>
</evidence>
<dbReference type="AlphaFoldDB" id="T0QDF0"/>
<keyword evidence="2" id="KW-1185">Reference proteome</keyword>
<dbReference type="VEuPathDB" id="FungiDB:SDRG_06655"/>
<dbReference type="InParanoid" id="T0QDF0"/>
<proteinExistence type="predicted"/>